<dbReference type="RefSeq" id="WP_340327792.1">
    <property type="nucleotide sequence ID" value="NZ_JAZHOF010000001.1"/>
</dbReference>
<proteinExistence type="inferred from homology"/>
<comment type="subunit">
    <text evidence="3">UreD, UreF and UreG form a complex that acts as a GTP-hydrolysis-dependent molecular chaperone, activating the urease apoprotein by helping to assemble the nickel containing metallocenter of UreC. The UreE protein probably delivers the nickel.</text>
</comment>
<evidence type="ECO:0000256" key="1">
    <source>
        <dbReference type="ARBA" id="ARBA00007177"/>
    </source>
</evidence>
<organism evidence="4 5">
    <name type="scientific">Microbaculum marinum</name>
    <dbReference type="NCBI Taxonomy" id="1764581"/>
    <lineage>
        <taxon>Bacteria</taxon>
        <taxon>Pseudomonadati</taxon>
        <taxon>Pseudomonadota</taxon>
        <taxon>Alphaproteobacteria</taxon>
        <taxon>Hyphomicrobiales</taxon>
        <taxon>Tepidamorphaceae</taxon>
        <taxon>Microbaculum</taxon>
    </lineage>
</organism>
<comment type="subcellular location">
    <subcellularLocation>
        <location evidence="3">Cytoplasm</location>
    </subcellularLocation>
</comment>
<reference evidence="4 5" key="1">
    <citation type="submission" date="2024-02" db="EMBL/GenBank/DDBJ databases">
        <title>Genome analysis and characterization of Microbaculum marinisediminis sp. nov., isolated from marine sediment.</title>
        <authorList>
            <person name="Du Z.-J."/>
            <person name="Ye Y.-Q."/>
            <person name="Zhang Z.-R."/>
            <person name="Yuan S.-M."/>
            <person name="Zhang X.-Y."/>
        </authorList>
    </citation>
    <scope>NUCLEOTIDE SEQUENCE [LARGE SCALE GENOMIC DNA]</scope>
    <source>
        <strain evidence="4 5">SDUM1044001</strain>
    </source>
</reference>
<keyword evidence="5" id="KW-1185">Reference proteome</keyword>
<evidence type="ECO:0000313" key="5">
    <source>
        <dbReference type="Proteomes" id="UP001378188"/>
    </source>
</evidence>
<name>A0AAW9RIG1_9HYPH</name>
<keyword evidence="3" id="KW-0996">Nickel insertion</keyword>
<comment type="function">
    <text evidence="3">Required for maturation of urease via the functional incorporation of the urease nickel metallocenter.</text>
</comment>
<dbReference type="InterPro" id="IPR002669">
    <property type="entry name" value="UreD"/>
</dbReference>
<dbReference type="GO" id="GO:0016151">
    <property type="term" value="F:nickel cation binding"/>
    <property type="evidence" value="ECO:0007669"/>
    <property type="project" value="UniProtKB-UniRule"/>
</dbReference>
<dbReference type="Proteomes" id="UP001378188">
    <property type="component" value="Unassembled WGS sequence"/>
</dbReference>
<sequence length="286" mass="29932">MTATVAAMDTVAPAPGRKGRASFAFARTQDRTFLARQQVGYPFHVTRPFHLEAEPAHLATLYLQSASGGIYSGDDLAIDIEAAGDTGIHITSQASTVVHDTRGAPARQVIHIDVGENSFMAFATDPLILFPGAAIEQFVTVRLGRGSAALVTDAFLSHDPGGRQRPFGLYRSVVEIMDQDGARLAIDRTRIEGADLAGAVSPHGGFSASASVFAAGFDTSGLPPEVLETALAGPGTLCGASELPNGAGIGMRILADGGVSLTRALERVFDTVFAARFGTPPSRRRK</sequence>
<protein>
    <recommendedName>
        <fullName evidence="3">Urease accessory protein UreD</fullName>
    </recommendedName>
</protein>
<dbReference type="GO" id="GO:0005737">
    <property type="term" value="C:cytoplasm"/>
    <property type="evidence" value="ECO:0007669"/>
    <property type="project" value="UniProtKB-SubCell"/>
</dbReference>
<evidence type="ECO:0000256" key="3">
    <source>
        <dbReference type="HAMAP-Rule" id="MF_01384"/>
    </source>
</evidence>
<dbReference type="HAMAP" id="MF_01384">
    <property type="entry name" value="UreD"/>
    <property type="match status" value="1"/>
</dbReference>
<evidence type="ECO:0000256" key="2">
    <source>
        <dbReference type="ARBA" id="ARBA00023186"/>
    </source>
</evidence>
<dbReference type="PANTHER" id="PTHR33643">
    <property type="entry name" value="UREASE ACCESSORY PROTEIN D"/>
    <property type="match status" value="1"/>
</dbReference>
<keyword evidence="3" id="KW-0963">Cytoplasm</keyword>
<evidence type="ECO:0000313" key="4">
    <source>
        <dbReference type="EMBL" id="MEJ8570053.1"/>
    </source>
</evidence>
<comment type="caution">
    <text evidence="4">The sequence shown here is derived from an EMBL/GenBank/DDBJ whole genome shotgun (WGS) entry which is preliminary data.</text>
</comment>
<dbReference type="EMBL" id="JAZHOF010000001">
    <property type="protein sequence ID" value="MEJ8570053.1"/>
    <property type="molecule type" value="Genomic_DNA"/>
</dbReference>
<dbReference type="AlphaFoldDB" id="A0AAW9RIG1"/>
<dbReference type="Pfam" id="PF01774">
    <property type="entry name" value="UreD"/>
    <property type="match status" value="1"/>
</dbReference>
<comment type="similarity">
    <text evidence="1 3">Belongs to the UreD family.</text>
</comment>
<keyword evidence="2 3" id="KW-0143">Chaperone</keyword>
<gene>
    <name evidence="3" type="primary">ureD</name>
    <name evidence="4" type="ORF">V3328_01105</name>
</gene>
<dbReference type="PANTHER" id="PTHR33643:SF1">
    <property type="entry name" value="UREASE ACCESSORY PROTEIN D"/>
    <property type="match status" value="1"/>
</dbReference>
<accession>A0AAW9RIG1</accession>